<organism evidence="4 5">
    <name type="scientific">Collybia nuda</name>
    <dbReference type="NCBI Taxonomy" id="64659"/>
    <lineage>
        <taxon>Eukaryota</taxon>
        <taxon>Fungi</taxon>
        <taxon>Dikarya</taxon>
        <taxon>Basidiomycota</taxon>
        <taxon>Agaricomycotina</taxon>
        <taxon>Agaricomycetes</taxon>
        <taxon>Agaricomycetidae</taxon>
        <taxon>Agaricales</taxon>
        <taxon>Tricholomatineae</taxon>
        <taxon>Clitocybaceae</taxon>
        <taxon>Collybia</taxon>
    </lineage>
</organism>
<evidence type="ECO:0000313" key="5">
    <source>
        <dbReference type="Proteomes" id="UP000807353"/>
    </source>
</evidence>
<dbReference type="InterPro" id="IPR008922">
    <property type="entry name" value="Di-copper_centre_dom_sf"/>
</dbReference>
<proteinExistence type="predicted"/>
<dbReference type="OrthoDB" id="6132182at2759"/>
<evidence type="ECO:0000259" key="3">
    <source>
        <dbReference type="PROSITE" id="PS00498"/>
    </source>
</evidence>
<dbReference type="Proteomes" id="UP000807353">
    <property type="component" value="Unassembled WGS sequence"/>
</dbReference>
<keyword evidence="1" id="KW-0479">Metal-binding</keyword>
<dbReference type="SUPFAM" id="SSF48056">
    <property type="entry name" value="Di-copper centre-containing domain"/>
    <property type="match status" value="1"/>
</dbReference>
<evidence type="ECO:0000313" key="4">
    <source>
        <dbReference type="EMBL" id="KAF9464005.1"/>
    </source>
</evidence>
<dbReference type="Gene3D" id="1.10.1280.10">
    <property type="entry name" value="Di-copper center containing domain from catechol oxidase"/>
    <property type="match status" value="1"/>
</dbReference>
<protein>
    <recommendedName>
        <fullName evidence="3">Tyrosinase copper-binding domain-containing protein</fullName>
    </recommendedName>
</protein>
<reference evidence="4" key="1">
    <citation type="submission" date="2020-11" db="EMBL/GenBank/DDBJ databases">
        <authorList>
            <consortium name="DOE Joint Genome Institute"/>
            <person name="Ahrendt S."/>
            <person name="Riley R."/>
            <person name="Andreopoulos W."/>
            <person name="Labutti K."/>
            <person name="Pangilinan J."/>
            <person name="Ruiz-Duenas F.J."/>
            <person name="Barrasa J.M."/>
            <person name="Sanchez-Garcia M."/>
            <person name="Camarero S."/>
            <person name="Miyauchi S."/>
            <person name="Serrano A."/>
            <person name="Linde D."/>
            <person name="Babiker R."/>
            <person name="Drula E."/>
            <person name="Ayuso-Fernandez I."/>
            <person name="Pacheco R."/>
            <person name="Padilla G."/>
            <person name="Ferreira P."/>
            <person name="Barriuso J."/>
            <person name="Kellner H."/>
            <person name="Castanera R."/>
            <person name="Alfaro M."/>
            <person name="Ramirez L."/>
            <person name="Pisabarro A.G."/>
            <person name="Kuo A."/>
            <person name="Tritt A."/>
            <person name="Lipzen A."/>
            <person name="He G."/>
            <person name="Yan M."/>
            <person name="Ng V."/>
            <person name="Cullen D."/>
            <person name="Martin F."/>
            <person name="Rosso M.-N."/>
            <person name="Henrissat B."/>
            <person name="Hibbett D."/>
            <person name="Martinez A.T."/>
            <person name="Grigoriev I.V."/>
        </authorList>
    </citation>
    <scope>NUCLEOTIDE SEQUENCE</scope>
    <source>
        <strain evidence="4">CBS 247.69</strain>
    </source>
</reference>
<dbReference type="GO" id="GO:0016491">
    <property type="term" value="F:oxidoreductase activity"/>
    <property type="evidence" value="ECO:0007669"/>
    <property type="project" value="InterPro"/>
</dbReference>
<dbReference type="PANTHER" id="PTHR11474">
    <property type="entry name" value="TYROSINASE FAMILY MEMBER"/>
    <property type="match status" value="1"/>
</dbReference>
<name>A0A9P6CJ62_9AGAR</name>
<feature type="domain" description="Tyrosinase copper-binding" evidence="3">
    <location>
        <begin position="312"/>
        <end position="323"/>
    </location>
</feature>
<dbReference type="Pfam" id="PF00264">
    <property type="entry name" value="Tyrosinase"/>
    <property type="match status" value="1"/>
</dbReference>
<dbReference type="InterPro" id="IPR002227">
    <property type="entry name" value="Tyrosinase_Cu-bd"/>
</dbReference>
<dbReference type="GO" id="GO:0046872">
    <property type="term" value="F:metal ion binding"/>
    <property type="evidence" value="ECO:0007669"/>
    <property type="project" value="UniProtKB-KW"/>
</dbReference>
<dbReference type="EMBL" id="MU150257">
    <property type="protein sequence ID" value="KAF9464005.1"/>
    <property type="molecule type" value="Genomic_DNA"/>
</dbReference>
<sequence length="387" mass="44175">MPTTFLARLYADPSPIMITFLYPARPRSDVGFESQAFSIEEIKKFVLDGQKESLGDLREDEKPVMIPLVASFKAAFLVLFTVACILVQSGRMSNRVLRCYEPLERREWRNLTSYQQRQYTDAVKCMQCLPATTSFKAVNTRFDDFQALHINLAPEIHLVGHFLPWHRRFIATFEKALRRECGYEGALPYWDWTLDYGRNKSITTSPIFDPLTGFGGFPKGGGCVTDGPFASYNLSFGPGPVINNHCLTRSYNKTLAPYLTPAQVANTTKQPTFELFRIELEGRPFTETIKIHDAGHRIVGGEMQDDSSSPGDPVFYLHHANLDRIWWIWQKADAIRRVYEISGRSTVDPPYRNVTLDFRLKMGTLAELVPIRDVMDTSRAPLCYTYI</sequence>
<dbReference type="InterPro" id="IPR050316">
    <property type="entry name" value="Tyrosinase/Hemocyanin"/>
</dbReference>
<dbReference type="AlphaFoldDB" id="A0A9P6CJ62"/>
<keyword evidence="2" id="KW-0186">Copper</keyword>
<evidence type="ECO:0000256" key="2">
    <source>
        <dbReference type="ARBA" id="ARBA00023008"/>
    </source>
</evidence>
<dbReference type="PRINTS" id="PR00092">
    <property type="entry name" value="TYROSINASE"/>
</dbReference>
<comment type="caution">
    <text evidence="4">The sequence shown here is derived from an EMBL/GenBank/DDBJ whole genome shotgun (WGS) entry which is preliminary data.</text>
</comment>
<dbReference type="PROSITE" id="PS00498">
    <property type="entry name" value="TYROSINASE_2"/>
    <property type="match status" value="1"/>
</dbReference>
<dbReference type="PANTHER" id="PTHR11474:SF126">
    <property type="entry name" value="TYROSINASE-LIKE PROTEIN TYR-1-RELATED"/>
    <property type="match status" value="1"/>
</dbReference>
<accession>A0A9P6CJ62</accession>
<evidence type="ECO:0000256" key="1">
    <source>
        <dbReference type="ARBA" id="ARBA00022723"/>
    </source>
</evidence>
<gene>
    <name evidence="4" type="ORF">BDZ94DRAFT_1191837</name>
</gene>
<keyword evidence="5" id="KW-1185">Reference proteome</keyword>